<organism evidence="4 6">
    <name type="scientific">Sphingomonas yabuuchiae</name>
    <dbReference type="NCBI Taxonomy" id="172044"/>
    <lineage>
        <taxon>Bacteria</taxon>
        <taxon>Pseudomonadati</taxon>
        <taxon>Pseudomonadota</taxon>
        <taxon>Alphaproteobacteria</taxon>
        <taxon>Sphingomonadales</taxon>
        <taxon>Sphingomonadaceae</taxon>
        <taxon>Sphingomonas</taxon>
    </lineage>
</organism>
<dbReference type="PANTHER" id="PTHR46889">
    <property type="entry name" value="TRANSPOSASE INSF FOR INSERTION SEQUENCE IS3B-RELATED"/>
    <property type="match status" value="1"/>
</dbReference>
<feature type="compositionally biased region" description="Basic and acidic residues" evidence="1">
    <location>
        <begin position="11"/>
        <end position="24"/>
    </location>
</feature>
<comment type="caution">
    <text evidence="4">The sequence shown here is derived from an EMBL/GenBank/DDBJ whole genome shotgun (WGS) entry which is preliminary data.</text>
</comment>
<dbReference type="Proteomes" id="UP000704529">
    <property type="component" value="Unassembled WGS sequence"/>
</dbReference>
<sequence>MLGVSQSSYFARKDRPASRRRQRDDMVMLAHVRSAFALSNGTYGSPRMTRELQDDGFAIGHRRTARLMRENGLRGRLKRTRQAAFRARIHQPSAA</sequence>
<evidence type="ECO:0000313" key="5">
    <source>
        <dbReference type="Proteomes" id="UP000584663"/>
    </source>
</evidence>
<dbReference type="Proteomes" id="UP000584663">
    <property type="component" value="Unassembled WGS sequence"/>
</dbReference>
<accession>A0AA40ZZH9</accession>
<evidence type="ECO:0000256" key="1">
    <source>
        <dbReference type="SAM" id="MobiDB-lite"/>
    </source>
</evidence>
<keyword evidence="5" id="KW-1185">Reference proteome</keyword>
<evidence type="ECO:0000313" key="4">
    <source>
        <dbReference type="EMBL" id="MBN3558757.1"/>
    </source>
</evidence>
<evidence type="ECO:0000313" key="3">
    <source>
        <dbReference type="EMBL" id="MBB4610942.1"/>
    </source>
</evidence>
<reference evidence="4" key="2">
    <citation type="submission" date="2021-01" db="EMBL/GenBank/DDBJ databases">
        <title>Genome Sequencing of Type Strains.</title>
        <authorList>
            <person name="Lemaire J.F."/>
            <person name="Inderbitzin P."/>
            <person name="Collins S.B."/>
            <person name="Wespe N."/>
            <person name="Knight-Connoni V."/>
        </authorList>
    </citation>
    <scope>NUCLEOTIDE SEQUENCE</scope>
    <source>
        <strain evidence="4">DSM 14562</strain>
    </source>
</reference>
<evidence type="ECO:0000313" key="6">
    <source>
        <dbReference type="Proteomes" id="UP000704529"/>
    </source>
</evidence>
<name>A0AA40ZZH9_9SPHN</name>
<gene>
    <name evidence="3" type="ORF">GGQ89_003181</name>
    <name evidence="4" type="ORF">JYA60_11020</name>
</gene>
<dbReference type="InterPro" id="IPR050900">
    <property type="entry name" value="Transposase_IS3/IS150/IS904"/>
</dbReference>
<dbReference type="InterPro" id="IPR025948">
    <property type="entry name" value="HTH-like_dom"/>
</dbReference>
<protein>
    <submittedName>
        <fullName evidence="3 4">Transposase</fullName>
    </submittedName>
</protein>
<dbReference type="AlphaFoldDB" id="A0AA40ZZH9"/>
<dbReference type="EMBL" id="JAFHKU010000130">
    <property type="protein sequence ID" value="MBN3558757.1"/>
    <property type="molecule type" value="Genomic_DNA"/>
</dbReference>
<dbReference type="Pfam" id="PF13276">
    <property type="entry name" value="HTH_21"/>
    <property type="match status" value="1"/>
</dbReference>
<feature type="region of interest" description="Disordered" evidence="1">
    <location>
        <begin position="1"/>
        <end position="24"/>
    </location>
</feature>
<reference evidence="3 5" key="1">
    <citation type="submission" date="2020-08" db="EMBL/GenBank/DDBJ databases">
        <title>Genomic Encyclopedia of Type Strains, Phase IV (KMG-IV): sequencing the most valuable type-strain genomes for metagenomic binning, comparative biology and taxonomic classification.</title>
        <authorList>
            <person name="Goeker M."/>
        </authorList>
    </citation>
    <scope>NUCLEOTIDE SEQUENCE [LARGE SCALE GENOMIC DNA]</scope>
    <source>
        <strain evidence="3 5">DSM 14562</strain>
    </source>
</reference>
<dbReference type="EMBL" id="JACHNX010000016">
    <property type="protein sequence ID" value="MBB4610942.1"/>
    <property type="molecule type" value="Genomic_DNA"/>
</dbReference>
<evidence type="ECO:0000259" key="2">
    <source>
        <dbReference type="Pfam" id="PF13276"/>
    </source>
</evidence>
<proteinExistence type="predicted"/>
<dbReference type="PANTHER" id="PTHR46889:SF4">
    <property type="entry name" value="TRANSPOSASE INSO FOR INSERTION SEQUENCE ELEMENT IS911B-RELATED"/>
    <property type="match status" value="1"/>
</dbReference>
<feature type="domain" description="HTH-like" evidence="2">
    <location>
        <begin position="24"/>
        <end position="79"/>
    </location>
</feature>